<keyword evidence="1" id="KW-0805">Transcription regulation</keyword>
<organism evidence="7 8">
    <name type="scientific">Microbacterium alkaliflavum</name>
    <dbReference type="NCBI Taxonomy" id="3248839"/>
    <lineage>
        <taxon>Bacteria</taxon>
        <taxon>Bacillati</taxon>
        <taxon>Actinomycetota</taxon>
        <taxon>Actinomycetes</taxon>
        <taxon>Micrococcales</taxon>
        <taxon>Microbacteriaceae</taxon>
        <taxon>Microbacterium</taxon>
    </lineage>
</organism>
<keyword evidence="2 4" id="KW-0238">DNA-binding</keyword>
<name>A0ABW7Q5V3_9MICO</name>
<dbReference type="InterPro" id="IPR001647">
    <property type="entry name" value="HTH_TetR"/>
</dbReference>
<keyword evidence="8" id="KW-1185">Reference proteome</keyword>
<keyword evidence="3" id="KW-0804">Transcription</keyword>
<dbReference type="Gene3D" id="1.10.357.10">
    <property type="entry name" value="Tetracycline Repressor, domain 2"/>
    <property type="match status" value="1"/>
</dbReference>
<proteinExistence type="predicted"/>
<feature type="domain" description="HTH tetR-type" evidence="6">
    <location>
        <begin position="1"/>
        <end position="55"/>
    </location>
</feature>
<feature type="region of interest" description="Disordered" evidence="5">
    <location>
        <begin position="73"/>
        <end position="96"/>
    </location>
</feature>
<dbReference type="PANTHER" id="PTHR30055">
    <property type="entry name" value="HTH-TYPE TRANSCRIPTIONAL REGULATOR RUTR"/>
    <property type="match status" value="1"/>
</dbReference>
<accession>A0ABW7Q5V3</accession>
<dbReference type="Proteomes" id="UP001610861">
    <property type="component" value="Unassembled WGS sequence"/>
</dbReference>
<dbReference type="InterPro" id="IPR009057">
    <property type="entry name" value="Homeodomain-like_sf"/>
</dbReference>
<evidence type="ECO:0000256" key="4">
    <source>
        <dbReference type="PROSITE-ProRule" id="PRU00335"/>
    </source>
</evidence>
<dbReference type="PANTHER" id="PTHR30055:SF234">
    <property type="entry name" value="HTH-TYPE TRANSCRIPTIONAL REGULATOR BETI"/>
    <property type="match status" value="1"/>
</dbReference>
<sequence length="96" mass="10330">MLDVGGALFERQGYDDTTVREIAAAAGVTEMTFFRHFSTKESLLLDDPYDPMLVEAIGGQPIGLLPFTRGLRGVPSTSSTEQPDDGGHVMLGVRAM</sequence>
<dbReference type="PRINTS" id="PR00455">
    <property type="entry name" value="HTHTETR"/>
</dbReference>
<dbReference type="EMBL" id="JBIQWL010000002">
    <property type="protein sequence ID" value="MFH8250240.1"/>
    <property type="molecule type" value="Genomic_DNA"/>
</dbReference>
<dbReference type="RefSeq" id="WP_396640463.1">
    <property type="nucleotide sequence ID" value="NZ_JBIQWL010000002.1"/>
</dbReference>
<gene>
    <name evidence="7" type="ORF">ACH3VR_07735</name>
</gene>
<evidence type="ECO:0000256" key="5">
    <source>
        <dbReference type="SAM" id="MobiDB-lite"/>
    </source>
</evidence>
<comment type="caution">
    <text evidence="7">The sequence shown here is derived from an EMBL/GenBank/DDBJ whole genome shotgun (WGS) entry which is preliminary data.</text>
</comment>
<protein>
    <submittedName>
        <fullName evidence="7">Helix-turn-helix domain-containing protein</fullName>
    </submittedName>
</protein>
<evidence type="ECO:0000313" key="7">
    <source>
        <dbReference type="EMBL" id="MFH8250240.1"/>
    </source>
</evidence>
<evidence type="ECO:0000256" key="1">
    <source>
        <dbReference type="ARBA" id="ARBA00023015"/>
    </source>
</evidence>
<evidence type="ECO:0000256" key="3">
    <source>
        <dbReference type="ARBA" id="ARBA00023163"/>
    </source>
</evidence>
<evidence type="ECO:0000313" key="8">
    <source>
        <dbReference type="Proteomes" id="UP001610861"/>
    </source>
</evidence>
<dbReference type="SUPFAM" id="SSF46689">
    <property type="entry name" value="Homeodomain-like"/>
    <property type="match status" value="1"/>
</dbReference>
<dbReference type="PROSITE" id="PS50977">
    <property type="entry name" value="HTH_TETR_2"/>
    <property type="match status" value="1"/>
</dbReference>
<evidence type="ECO:0000259" key="6">
    <source>
        <dbReference type="PROSITE" id="PS50977"/>
    </source>
</evidence>
<evidence type="ECO:0000256" key="2">
    <source>
        <dbReference type="ARBA" id="ARBA00023125"/>
    </source>
</evidence>
<dbReference type="Pfam" id="PF00440">
    <property type="entry name" value="TetR_N"/>
    <property type="match status" value="1"/>
</dbReference>
<dbReference type="InterPro" id="IPR050109">
    <property type="entry name" value="HTH-type_TetR-like_transc_reg"/>
</dbReference>
<reference evidence="7 8" key="1">
    <citation type="submission" date="2024-09" db="EMBL/GenBank/DDBJ databases">
        <authorList>
            <person name="Pan X."/>
        </authorList>
    </citation>
    <scope>NUCLEOTIDE SEQUENCE [LARGE SCALE GENOMIC DNA]</scope>
    <source>
        <strain evidence="7 8">B2969</strain>
    </source>
</reference>
<feature type="DNA-binding region" description="H-T-H motif" evidence="4">
    <location>
        <begin position="18"/>
        <end position="37"/>
    </location>
</feature>